<evidence type="ECO:0000313" key="2">
    <source>
        <dbReference type="EMBL" id="QDV26743.1"/>
    </source>
</evidence>
<dbReference type="InterPro" id="IPR032494">
    <property type="entry name" value="Phage_TTP_N"/>
</dbReference>
<dbReference type="Proteomes" id="UP000318017">
    <property type="component" value="Chromosome"/>
</dbReference>
<keyword evidence="3" id="KW-1185">Reference proteome</keyword>
<sequence>MPRRRLGNKPVLTLDGTDIACLLNFTPPERSREEVDVTCLEDDAEEYLDADPPNEGILKFEAAWEPGDTNSELLDALFDEVDPDDREGAFTIKWSMFTPLVTDAFSGRILKLSPAQVEKKTLIKRSVEIRLTTKVTRTVAT</sequence>
<gene>
    <name evidence="2" type="ORF">Q31a_51220</name>
</gene>
<dbReference type="RefSeq" id="WP_145083102.1">
    <property type="nucleotide sequence ID" value="NZ_CP036298.1"/>
</dbReference>
<dbReference type="AlphaFoldDB" id="A0A518GDS3"/>
<dbReference type="KEGG" id="ahel:Q31a_51220"/>
<evidence type="ECO:0000313" key="3">
    <source>
        <dbReference type="Proteomes" id="UP000318017"/>
    </source>
</evidence>
<organism evidence="2 3">
    <name type="scientific">Aureliella helgolandensis</name>
    <dbReference type="NCBI Taxonomy" id="2527968"/>
    <lineage>
        <taxon>Bacteria</taxon>
        <taxon>Pseudomonadati</taxon>
        <taxon>Planctomycetota</taxon>
        <taxon>Planctomycetia</taxon>
        <taxon>Pirellulales</taxon>
        <taxon>Pirellulaceae</taxon>
        <taxon>Aureliella</taxon>
    </lineage>
</organism>
<proteinExistence type="predicted"/>
<dbReference type="EMBL" id="CP036298">
    <property type="protein sequence ID" value="QDV26743.1"/>
    <property type="molecule type" value="Genomic_DNA"/>
</dbReference>
<name>A0A518GDS3_9BACT</name>
<feature type="domain" description="Lambda phage tail tube protein N-terminal" evidence="1">
    <location>
        <begin position="10"/>
        <end position="132"/>
    </location>
</feature>
<dbReference type="Gene3D" id="4.10.410.40">
    <property type="match status" value="1"/>
</dbReference>
<protein>
    <recommendedName>
        <fullName evidence="1">Lambda phage tail tube protein N-terminal domain-containing protein</fullName>
    </recommendedName>
</protein>
<reference evidence="2 3" key="1">
    <citation type="submission" date="2019-02" db="EMBL/GenBank/DDBJ databases">
        <title>Deep-cultivation of Planctomycetes and their phenomic and genomic characterization uncovers novel biology.</title>
        <authorList>
            <person name="Wiegand S."/>
            <person name="Jogler M."/>
            <person name="Boedeker C."/>
            <person name="Pinto D."/>
            <person name="Vollmers J."/>
            <person name="Rivas-Marin E."/>
            <person name="Kohn T."/>
            <person name="Peeters S.H."/>
            <person name="Heuer A."/>
            <person name="Rast P."/>
            <person name="Oberbeckmann S."/>
            <person name="Bunk B."/>
            <person name="Jeske O."/>
            <person name="Meyerdierks A."/>
            <person name="Storesund J.E."/>
            <person name="Kallscheuer N."/>
            <person name="Luecker S."/>
            <person name="Lage O.M."/>
            <person name="Pohl T."/>
            <person name="Merkel B.J."/>
            <person name="Hornburger P."/>
            <person name="Mueller R.-W."/>
            <person name="Bruemmer F."/>
            <person name="Labrenz M."/>
            <person name="Spormann A.M."/>
            <person name="Op den Camp H."/>
            <person name="Overmann J."/>
            <person name="Amann R."/>
            <person name="Jetten M.S.M."/>
            <person name="Mascher T."/>
            <person name="Medema M.H."/>
            <person name="Devos D.P."/>
            <person name="Kaster A.-K."/>
            <person name="Ovreas L."/>
            <person name="Rohde M."/>
            <person name="Galperin M.Y."/>
            <person name="Jogler C."/>
        </authorList>
    </citation>
    <scope>NUCLEOTIDE SEQUENCE [LARGE SCALE GENOMIC DNA]</scope>
    <source>
        <strain evidence="2 3">Q31a</strain>
    </source>
</reference>
<accession>A0A518GDS3</accession>
<dbReference type="Pfam" id="PF16461">
    <property type="entry name" value="Phage_TTP_12"/>
    <property type="match status" value="1"/>
</dbReference>
<evidence type="ECO:0000259" key="1">
    <source>
        <dbReference type="Pfam" id="PF16461"/>
    </source>
</evidence>